<dbReference type="EMBL" id="JACAVN010000002">
    <property type="protein sequence ID" value="NYA01146.1"/>
    <property type="molecule type" value="Genomic_DNA"/>
</dbReference>
<dbReference type="Proteomes" id="UP000489121">
    <property type="component" value="Unassembled WGS sequence"/>
</dbReference>
<evidence type="ECO:0000313" key="12">
    <source>
        <dbReference type="Proteomes" id="UP000345329"/>
    </source>
</evidence>
<reference evidence="7 15" key="2">
    <citation type="submission" date="2018-04" db="EMBL/GenBank/DDBJ databases">
        <title>Genome Analysis of a Prevalent Clone of Listeria monocytogenes Sequence Type 87 in China.</title>
        <authorList>
            <person name="Wang Y."/>
        </authorList>
    </citation>
    <scope>NUCLEOTIDE SEQUENCE [LARGE SCALE GENOMIC DNA]</scope>
    <source>
        <strain evidence="7 15">ICDC_LM1523</strain>
    </source>
</reference>
<evidence type="ECO:0000313" key="2">
    <source>
        <dbReference type="EMBL" id="EAC5552030.1"/>
    </source>
</evidence>
<dbReference type="EMBL" id="AALGDA010000174">
    <property type="protein sequence ID" value="ECY9784597.1"/>
    <property type="molecule type" value="Genomic_DNA"/>
</dbReference>
<dbReference type="EMBL" id="AAAJWF010000008">
    <property type="protein sequence ID" value="EAC7481474.1"/>
    <property type="molecule type" value="Genomic_DNA"/>
</dbReference>
<dbReference type="Proteomes" id="UP000345329">
    <property type="component" value="Unassembled WGS sequence"/>
</dbReference>
<evidence type="ECO:0000313" key="14">
    <source>
        <dbReference type="Proteomes" id="UP000368512"/>
    </source>
</evidence>
<dbReference type="KEGG" id="lmok:CQ02_00410"/>
<dbReference type="RefSeq" id="WP_003728439.1">
    <property type="nucleotide sequence ID" value="NZ_CP030804.1"/>
</dbReference>
<gene>
    <name evidence="1" type="ORF">ABZ57_15110</name>
    <name evidence="9" type="ORF">AJL21_07165</name>
    <name evidence="2" type="ORF">ARY78_16590</name>
    <name evidence="7" type="ORF">DCK61_15680</name>
    <name evidence="4" type="ORF">DQ70_12345</name>
    <name evidence="3" type="ORF">DU018_14570</name>
    <name evidence="6" type="ORF">F6515_16645</name>
    <name evidence="8" type="ORF">HZJ64_04810</name>
    <name evidence="5" type="ORF">UI29_05905</name>
</gene>
<dbReference type="Proteomes" id="UP000852906">
    <property type="component" value="Unassembled WGS sequence"/>
</dbReference>
<evidence type="ECO:0000313" key="7">
    <source>
        <dbReference type="EMBL" id="KAA9446465.1"/>
    </source>
</evidence>
<evidence type="ECO:0000313" key="18">
    <source>
        <dbReference type="Proteomes" id="UP000852906"/>
    </source>
</evidence>
<reference evidence="12 13" key="3">
    <citation type="submission" date="2018-06" db="EMBL/GenBank/DDBJ databases">
        <authorList>
            <consortium name="GenomeTrakr: Next Generation Sequencing Network for Food Pathogen Tracability"/>
        </authorList>
    </citation>
    <scope>NUCLEOTIDE SEQUENCE [LARGE SCALE GENOMIC DNA]</scope>
    <source>
        <strain evidence="4 14">CFSAN008042</strain>
        <strain evidence="2 13">FDA00007096</strain>
        <strain evidence="3 10">FDA00013332</strain>
        <strain evidence="5 12">VA-WGS-00405</strain>
    </source>
</reference>
<dbReference type="Proteomes" id="UP000544530">
    <property type="component" value="Unassembled WGS sequence"/>
</dbReference>
<proteinExistence type="predicted"/>
<dbReference type="EMBL" id="QDAY01000010">
    <property type="protein sequence ID" value="KAA9446465.1"/>
    <property type="molecule type" value="Genomic_DNA"/>
</dbReference>
<dbReference type="Proteomes" id="UP000460224">
    <property type="component" value="Unassembled WGS sequence"/>
</dbReference>
<dbReference type="EMBL" id="AAAJKI010000059">
    <property type="protein sequence ID" value="EAC6549581.1"/>
    <property type="molecule type" value="Genomic_DNA"/>
</dbReference>
<dbReference type="EMBL" id="AAAIXK010000016">
    <property type="protein sequence ID" value="EAC5552030.1"/>
    <property type="molecule type" value="Genomic_DNA"/>
</dbReference>
<evidence type="ECO:0000313" key="8">
    <source>
        <dbReference type="EMBL" id="NYA01146.1"/>
    </source>
</evidence>
<evidence type="ECO:0000313" key="11">
    <source>
        <dbReference type="Proteomes" id="UP000339309"/>
    </source>
</evidence>
<protein>
    <submittedName>
        <fullName evidence="1">Uncharacterized protein</fullName>
    </submittedName>
</protein>
<evidence type="ECO:0000313" key="13">
    <source>
        <dbReference type="Proteomes" id="UP000365297"/>
    </source>
</evidence>
<evidence type="ECO:0000313" key="4">
    <source>
        <dbReference type="EMBL" id="EAC7481474.1"/>
    </source>
</evidence>
<dbReference type="Proteomes" id="UP000331186">
    <property type="component" value="Unassembled WGS sequence"/>
</dbReference>
<reference evidence="1 11" key="4">
    <citation type="submission" date="2018-06" db="EMBL/GenBank/DDBJ databases">
        <authorList>
            <consortium name="PulseNet: The National Subtyping Network for Foodborne Disease Surveillance"/>
            <person name="Tarr C.L."/>
            <person name="Trees E."/>
            <person name="Katz L.S."/>
            <person name="Carleton-Romer H.A."/>
            <person name="Stroika S."/>
            <person name="Kucerova Z."/>
            <person name="Roache K.F."/>
            <person name="Sabol A.L."/>
            <person name="Besser J."/>
            <person name="Gerner-Smidt P."/>
        </authorList>
    </citation>
    <scope>NUCLEOTIDE SEQUENCE [LARGE SCALE GENOMIC DNA]</scope>
    <source>
        <strain evidence="1 11">2015L-6227</strain>
        <strain evidence="6 16">PNUSAL005692</strain>
    </source>
</reference>
<evidence type="ECO:0000313" key="3">
    <source>
        <dbReference type="EMBL" id="EAC6549581.1"/>
    </source>
</evidence>
<dbReference type="Proteomes" id="UP000365297">
    <property type="component" value="Unassembled WGS sequence"/>
</dbReference>
<evidence type="ECO:0000313" key="15">
    <source>
        <dbReference type="Proteomes" id="UP000460224"/>
    </source>
</evidence>
<evidence type="ECO:0000313" key="6">
    <source>
        <dbReference type="EMBL" id="ECY9784597.1"/>
    </source>
</evidence>
<dbReference type="EMBL" id="MJTJ01000014">
    <property type="protein sequence ID" value="OET50628.1"/>
    <property type="molecule type" value="Genomic_DNA"/>
</dbReference>
<dbReference type="Proteomes" id="UP000368512">
    <property type="component" value="Unassembled WGS sequence"/>
</dbReference>
<evidence type="ECO:0000313" key="16">
    <source>
        <dbReference type="Proteomes" id="UP000489121"/>
    </source>
</evidence>
<reference evidence="8 17" key="5">
    <citation type="submission" date="2020-06" db="EMBL/GenBank/DDBJ databases">
        <title>Two Listeria outbreaks in Switzerland in 2018 and 2020.</title>
        <authorList>
            <person name="Stevens M.J.A."/>
            <person name="Bloemberg G."/>
            <person name="Nusch-Inderbinnen M."/>
            <person name="Stephan R."/>
        </authorList>
    </citation>
    <scope>NUCLEOTIDE SEQUENCE [LARGE SCALE GENOMIC DNA]</scope>
    <source>
        <strain evidence="8 17">N18-0707</strain>
    </source>
</reference>
<dbReference type="Proteomes" id="UP000339309">
    <property type="component" value="Unassembled WGS sequence"/>
</dbReference>
<evidence type="ECO:0000313" key="10">
    <source>
        <dbReference type="Proteomes" id="UP000331186"/>
    </source>
</evidence>
<organism evidence="1 11">
    <name type="scientific">Listeria monocytogenes</name>
    <dbReference type="NCBI Taxonomy" id="1639"/>
    <lineage>
        <taxon>Bacteria</taxon>
        <taxon>Bacillati</taxon>
        <taxon>Bacillota</taxon>
        <taxon>Bacilli</taxon>
        <taxon>Bacillales</taxon>
        <taxon>Listeriaceae</taxon>
        <taxon>Listeria</taxon>
    </lineage>
</organism>
<comment type="caution">
    <text evidence="1">The sequence shown here is derived from an EMBL/GenBank/DDBJ whole genome shotgun (WGS) entry which is preliminary data.</text>
</comment>
<dbReference type="EMBL" id="AAAMZD010000002">
    <property type="protein sequence ID" value="EAD3792313.1"/>
    <property type="molecule type" value="Genomic_DNA"/>
</dbReference>
<accession>A0A5L3LEL1</accession>
<evidence type="ECO:0000313" key="5">
    <source>
        <dbReference type="EMBL" id="EAD3792313.1"/>
    </source>
</evidence>
<evidence type="ECO:0000313" key="9">
    <source>
        <dbReference type="EMBL" id="OET50628.1"/>
    </source>
</evidence>
<dbReference type="AlphaFoldDB" id="A0A5L3LEL1"/>
<sequence length="59" mass="7015">MAKYRTKIDDKVIEMDREILPQGVIDSFLDGNYRTVKTTEEITVYREYLVEMQSLQEVL</sequence>
<dbReference type="EMBL" id="AAAIKW010000021">
    <property type="protein sequence ID" value="EAC4553807.1"/>
    <property type="molecule type" value="Genomic_DNA"/>
</dbReference>
<reference evidence="9 18" key="1">
    <citation type="submission" date="2016-09" db="EMBL/GenBank/DDBJ databases">
        <title>100K Listeria isolates.</title>
        <authorList>
            <person name="Chen P."/>
            <person name="Weimer B.C."/>
            <person name="Kong N."/>
            <person name="Huang B."/>
        </authorList>
    </citation>
    <scope>NUCLEOTIDE SEQUENCE [LARGE SCALE GENOMIC DNA]</scope>
    <source>
        <strain evidence="9 18">BCW_2383</strain>
    </source>
</reference>
<name>A0A5L3LEL1_LISMN</name>
<evidence type="ECO:0000313" key="1">
    <source>
        <dbReference type="EMBL" id="EAC4553807.1"/>
    </source>
</evidence>
<evidence type="ECO:0000313" key="17">
    <source>
        <dbReference type="Proteomes" id="UP000544530"/>
    </source>
</evidence>